<dbReference type="SUPFAM" id="SSF161098">
    <property type="entry name" value="MetI-like"/>
    <property type="match status" value="1"/>
</dbReference>
<keyword evidence="11" id="KW-1185">Reference proteome</keyword>
<feature type="transmembrane region" description="Helical" evidence="7">
    <location>
        <begin position="295"/>
        <end position="315"/>
    </location>
</feature>
<protein>
    <submittedName>
        <fullName evidence="10">Glutamine ABC transporter substrate-binding protein</fullName>
    </submittedName>
</protein>
<reference evidence="10 11" key="1">
    <citation type="submission" date="2016-12" db="EMBL/GenBank/DDBJ databases">
        <title>The whole genome sequencing and assembly of Lactobacillus amylophilus DSM 20533T strain.</title>
        <authorList>
            <person name="Lee Y.-J."/>
            <person name="Yi H."/>
            <person name="Bahn Y.-S."/>
            <person name="Kim J.F."/>
            <person name="Lee D.-W."/>
        </authorList>
    </citation>
    <scope>NUCLEOTIDE SEQUENCE [LARGE SCALE GENOMIC DNA]</scope>
    <source>
        <strain evidence="10 11">DSM 20533</strain>
    </source>
</reference>
<dbReference type="EMBL" id="CP018888">
    <property type="protein sequence ID" value="APT18665.1"/>
    <property type="molecule type" value="Genomic_DNA"/>
</dbReference>
<feature type="chain" id="PRO_5038938170" evidence="8">
    <location>
        <begin position="27"/>
        <end position="486"/>
    </location>
</feature>
<evidence type="ECO:0000256" key="7">
    <source>
        <dbReference type="RuleBase" id="RU363032"/>
    </source>
</evidence>
<dbReference type="CDD" id="cd06261">
    <property type="entry name" value="TM_PBP2"/>
    <property type="match status" value="1"/>
</dbReference>
<dbReference type="InterPro" id="IPR043429">
    <property type="entry name" value="ArtM/GltK/GlnP/TcyL/YhdX-like"/>
</dbReference>
<keyword evidence="8" id="KW-0732">Signal</keyword>
<dbReference type="Gene3D" id="1.10.3720.10">
    <property type="entry name" value="MetI-like"/>
    <property type="match status" value="1"/>
</dbReference>
<keyword evidence="2 7" id="KW-0813">Transport</keyword>
<comment type="similarity">
    <text evidence="7">Belongs to the binding-protein-dependent transport system permease family.</text>
</comment>
<proteinExistence type="inferred from homology"/>
<gene>
    <name evidence="10" type="ORF">LA20533_05035</name>
</gene>
<keyword evidence="6 7" id="KW-0472">Membrane</keyword>
<evidence type="ECO:0000256" key="5">
    <source>
        <dbReference type="ARBA" id="ARBA00022989"/>
    </source>
</evidence>
<evidence type="ECO:0000313" key="10">
    <source>
        <dbReference type="EMBL" id="APT18665.1"/>
    </source>
</evidence>
<evidence type="ECO:0000256" key="6">
    <source>
        <dbReference type="ARBA" id="ARBA00023136"/>
    </source>
</evidence>
<feature type="signal peptide" evidence="8">
    <location>
        <begin position="1"/>
        <end position="26"/>
    </location>
</feature>
<keyword evidence="4 7" id="KW-0812">Transmembrane</keyword>
<keyword evidence="3" id="KW-1003">Cell membrane</keyword>
<dbReference type="GO" id="GO:0043190">
    <property type="term" value="C:ATP-binding cassette (ABC) transporter complex"/>
    <property type="evidence" value="ECO:0007669"/>
    <property type="project" value="InterPro"/>
</dbReference>
<accession>A0A1L6XCF6</accession>
<dbReference type="KEGG" id="lah:LA20533_05035"/>
<feature type="domain" description="ABC transmembrane type-1" evidence="9">
    <location>
        <begin position="289"/>
        <end position="478"/>
    </location>
</feature>
<dbReference type="InterPro" id="IPR000515">
    <property type="entry name" value="MetI-like"/>
</dbReference>
<evidence type="ECO:0000256" key="8">
    <source>
        <dbReference type="SAM" id="SignalP"/>
    </source>
</evidence>
<dbReference type="Pfam" id="PF00528">
    <property type="entry name" value="BPD_transp_1"/>
    <property type="match status" value="1"/>
</dbReference>
<organism evidence="10 11">
    <name type="scientific">Amylolactobacillus amylophilus DSM 20533 = JCM 1125</name>
    <dbReference type="NCBI Taxonomy" id="1423721"/>
    <lineage>
        <taxon>Bacteria</taxon>
        <taxon>Bacillati</taxon>
        <taxon>Bacillota</taxon>
        <taxon>Bacilli</taxon>
        <taxon>Lactobacillales</taxon>
        <taxon>Lactobacillaceae</taxon>
        <taxon>Amylolactobacillus</taxon>
    </lineage>
</organism>
<dbReference type="NCBIfam" id="TIGR01726">
    <property type="entry name" value="HEQRo_perm_3TM"/>
    <property type="match status" value="1"/>
</dbReference>
<dbReference type="Proteomes" id="UP000185499">
    <property type="component" value="Chromosome"/>
</dbReference>
<dbReference type="PROSITE" id="PS50928">
    <property type="entry name" value="ABC_TM1"/>
    <property type="match status" value="1"/>
</dbReference>
<dbReference type="InterPro" id="IPR001638">
    <property type="entry name" value="Solute-binding_3/MltF_N"/>
</dbReference>
<dbReference type="SUPFAM" id="SSF53850">
    <property type="entry name" value="Periplasmic binding protein-like II"/>
    <property type="match status" value="1"/>
</dbReference>
<keyword evidence="5 7" id="KW-1133">Transmembrane helix</keyword>
<dbReference type="SMART" id="SM00062">
    <property type="entry name" value="PBPb"/>
    <property type="match status" value="1"/>
</dbReference>
<dbReference type="SMART" id="SM00079">
    <property type="entry name" value="PBPe"/>
    <property type="match status" value="1"/>
</dbReference>
<evidence type="ECO:0000259" key="9">
    <source>
        <dbReference type="PROSITE" id="PS50928"/>
    </source>
</evidence>
<feature type="transmembrane region" description="Helical" evidence="7">
    <location>
        <begin position="457"/>
        <end position="477"/>
    </location>
</feature>
<name>A0A1L6XCF6_9LACO</name>
<evidence type="ECO:0000256" key="2">
    <source>
        <dbReference type="ARBA" id="ARBA00022448"/>
    </source>
</evidence>
<dbReference type="GO" id="GO:0015276">
    <property type="term" value="F:ligand-gated monoatomic ion channel activity"/>
    <property type="evidence" value="ECO:0007669"/>
    <property type="project" value="InterPro"/>
</dbReference>
<dbReference type="Pfam" id="PF00497">
    <property type="entry name" value="SBP_bac_3"/>
    <property type="match status" value="1"/>
</dbReference>
<evidence type="ECO:0000313" key="11">
    <source>
        <dbReference type="Proteomes" id="UP000185499"/>
    </source>
</evidence>
<evidence type="ECO:0000256" key="3">
    <source>
        <dbReference type="ARBA" id="ARBA00022475"/>
    </source>
</evidence>
<dbReference type="GO" id="GO:0006865">
    <property type="term" value="P:amino acid transport"/>
    <property type="evidence" value="ECO:0007669"/>
    <property type="project" value="TreeGrafter"/>
</dbReference>
<dbReference type="InterPro" id="IPR010065">
    <property type="entry name" value="AA_ABC_transptr_permease_3TM"/>
</dbReference>
<dbReference type="InterPro" id="IPR035906">
    <property type="entry name" value="MetI-like_sf"/>
</dbReference>
<dbReference type="InterPro" id="IPR001320">
    <property type="entry name" value="Iontro_rcpt_C"/>
</dbReference>
<dbReference type="AlphaFoldDB" id="A0A1L6XCF6"/>
<feature type="transmembrane region" description="Helical" evidence="7">
    <location>
        <begin position="327"/>
        <end position="348"/>
    </location>
</feature>
<sequence length="486" mass="53858">MNMRKTNRFWQTLALFTAIVSFGLFTQQNPKVFAKTLTVGTSNTFEPYEIEDKNGGYEDGNNGFEMDLFKEIMQNTGMKYDIKIMSFNAQIQSVQSGQLDLMINGMSVTEERKEKFDFTDSFYDAGAALAVNKKSKINSLKDLKGKNIGVKVGTTGAEYAQSINKKYGFKIKYFNESNPMWQDVENGGIDGSIDEEVVLRYGIRNGLDLKIVTKPADTMPIAIAVKKGHNQEFLKKFNAELAKMKESGRLQEIIDQYLGDNANIKTDTASERTIFGLIKKNGPLLGNAILETLKISIIGILTATIFGVLLGVLGIQRGKILPGIASTIIYLFRGLPMMVLAFFIYIGLPDVIGQKIPLGVAAIITLTLNEGSYIGAFVKGGFQSVDIGQWEASRSLGLSYQRTLWKVIAPQGIKFMIPSFLNQFIITVKDTSILSAIGLMELTQTGSVIIAKNMEGFNVWAIIAVIYLIIITSLTWLSKLVERKIR</sequence>
<dbReference type="Gene3D" id="3.40.190.10">
    <property type="entry name" value="Periplasmic binding protein-like II"/>
    <property type="match status" value="2"/>
</dbReference>
<evidence type="ECO:0000256" key="1">
    <source>
        <dbReference type="ARBA" id="ARBA00004651"/>
    </source>
</evidence>
<evidence type="ECO:0000256" key="4">
    <source>
        <dbReference type="ARBA" id="ARBA00022692"/>
    </source>
</evidence>
<dbReference type="PANTHER" id="PTHR30614">
    <property type="entry name" value="MEMBRANE COMPONENT OF AMINO ACID ABC TRANSPORTER"/>
    <property type="match status" value="1"/>
</dbReference>
<comment type="subcellular location">
    <subcellularLocation>
        <location evidence="1 7">Cell membrane</location>
        <topology evidence="1 7">Multi-pass membrane protein</topology>
    </subcellularLocation>
</comment>
<dbReference type="PANTHER" id="PTHR30614:SF46">
    <property type="entry name" value="ABC TRANSPORTER MEMBRANE SPANNING PERMEASE-GLUTAMINE TRANSPORT"/>
    <property type="match status" value="1"/>
</dbReference>